<dbReference type="GO" id="GO:0016799">
    <property type="term" value="F:hydrolase activity, hydrolyzing N-glycosyl compounds"/>
    <property type="evidence" value="ECO:0007669"/>
    <property type="project" value="InterPro"/>
</dbReference>
<reference evidence="3 4" key="1">
    <citation type="submission" date="2019-06" db="EMBL/GenBank/DDBJ databases">
        <title>Draft genome sequence of the filamentous fungus Phialemoniopsis curvata isolated from diesel fuel.</title>
        <authorList>
            <person name="Varaljay V.A."/>
            <person name="Lyon W.J."/>
            <person name="Crouch A.L."/>
            <person name="Drake C.E."/>
            <person name="Hollomon J.M."/>
            <person name="Nadeau L.J."/>
            <person name="Nunn H.S."/>
            <person name="Stevenson B.S."/>
            <person name="Bojanowski C.L."/>
            <person name="Crookes-Goodson W.J."/>
        </authorList>
    </citation>
    <scope>NUCLEOTIDE SEQUENCE [LARGE SCALE GENOMIC DNA]</scope>
    <source>
        <strain evidence="3 4">D216</strain>
    </source>
</reference>
<dbReference type="STRING" id="1093900.A0A507AIN5"/>
<dbReference type="GeneID" id="41968699"/>
<protein>
    <recommendedName>
        <fullName evidence="5">DUF1593-domain-containing protein</fullName>
    </recommendedName>
</protein>
<dbReference type="Gene3D" id="2.60.40.10">
    <property type="entry name" value="Immunoglobulins"/>
    <property type="match status" value="1"/>
</dbReference>
<sequence length="496" mass="55440">MAFPQSRLRAIPTKSRVFIVTDIANEPDDSESLVRYLLYSNEFDTCGLVACTSTHIKRRVCPEEIVNIVNAYGEVVDKLNVHVHPDNPYPTAQSLRDLVRAGPALYGKEALKSGVPLSPGAELLVQQLEKSTDPLWVCCWGGTNVLAQALQHIHQKHMASEAKEIRSRLRVYTISDQDDTGLWMRVTWPDIFYICSVHGWSQYHSAAWIGISGNIDGGSDMSLVAKEWYSKHIQVGPLGKAYPDHKFIVEGDTPTFLYLIPNGLGSSEHPEWGSWGGRYIPTDRGLAARHYGDATDKAVGKDGRFYSSNYATIWRWREAYQHDFAGRIQWTLTDDFTKANHAPVVSVNGSTGPEPLTVEVEAGSEVVLDASETYDPDGDELTFSWFQYREVTSALLELHDQMVATPELTDLDEKIPHRQIKLKVPPADKCAVDFYSGKPVEKGQELHYILTVKDNGTPAMLTYKRVIVRITNPKLLGGSSKSFTTTTDWLEAHGFI</sequence>
<dbReference type="Pfam" id="PF21027">
    <property type="entry name" value="Sde0182_C"/>
    <property type="match status" value="1"/>
</dbReference>
<dbReference type="EMBL" id="SKBQ01000005">
    <property type="protein sequence ID" value="TPX10055.1"/>
    <property type="molecule type" value="Genomic_DNA"/>
</dbReference>
<comment type="caution">
    <text evidence="3">The sequence shown here is derived from an EMBL/GenBank/DDBJ whole genome shotgun (WGS) entry which is preliminary data.</text>
</comment>
<proteinExistence type="predicted"/>
<dbReference type="InParanoid" id="A0A507AIN5"/>
<evidence type="ECO:0000313" key="4">
    <source>
        <dbReference type="Proteomes" id="UP000319257"/>
    </source>
</evidence>
<dbReference type="RefSeq" id="XP_030991766.1">
    <property type="nucleotide sequence ID" value="XM_031135310.1"/>
</dbReference>
<dbReference type="InterPro" id="IPR048527">
    <property type="entry name" value="Sde182_C"/>
</dbReference>
<organism evidence="3 4">
    <name type="scientific">Thyridium curvatum</name>
    <dbReference type="NCBI Taxonomy" id="1093900"/>
    <lineage>
        <taxon>Eukaryota</taxon>
        <taxon>Fungi</taxon>
        <taxon>Dikarya</taxon>
        <taxon>Ascomycota</taxon>
        <taxon>Pezizomycotina</taxon>
        <taxon>Sordariomycetes</taxon>
        <taxon>Sordariomycetidae</taxon>
        <taxon>Thyridiales</taxon>
        <taxon>Thyridiaceae</taxon>
        <taxon>Thyridium</taxon>
    </lineage>
</organism>
<evidence type="ECO:0008006" key="5">
    <source>
        <dbReference type="Google" id="ProtNLM"/>
    </source>
</evidence>
<evidence type="ECO:0000259" key="1">
    <source>
        <dbReference type="Pfam" id="PF07632"/>
    </source>
</evidence>
<dbReference type="Pfam" id="PF07632">
    <property type="entry name" value="Sde182_NH-like"/>
    <property type="match status" value="1"/>
</dbReference>
<dbReference type="OrthoDB" id="3592035at2759"/>
<keyword evidence="4" id="KW-1185">Reference proteome</keyword>
<dbReference type="AlphaFoldDB" id="A0A507AIN5"/>
<dbReference type="InterPro" id="IPR013783">
    <property type="entry name" value="Ig-like_fold"/>
</dbReference>
<feature type="domain" description="Cellulose-binding Sde182 nucleoside hydrolase-like" evidence="1">
    <location>
        <begin position="16"/>
        <end position="279"/>
    </location>
</feature>
<dbReference type="Proteomes" id="UP000319257">
    <property type="component" value="Unassembled WGS sequence"/>
</dbReference>
<name>A0A507AIN5_9PEZI</name>
<feature type="domain" description="Cellulose-binding Sde182 C-terminal" evidence="2">
    <location>
        <begin position="365"/>
        <end position="469"/>
    </location>
</feature>
<evidence type="ECO:0000313" key="3">
    <source>
        <dbReference type="EMBL" id="TPX10055.1"/>
    </source>
</evidence>
<dbReference type="Gene3D" id="3.90.245.10">
    <property type="entry name" value="Ribonucleoside hydrolase-like"/>
    <property type="match status" value="1"/>
</dbReference>
<dbReference type="InterPro" id="IPR011483">
    <property type="entry name" value="Sde182_NH-like"/>
</dbReference>
<evidence type="ECO:0000259" key="2">
    <source>
        <dbReference type="Pfam" id="PF21027"/>
    </source>
</evidence>
<accession>A0A507AIN5</accession>
<dbReference type="InterPro" id="IPR036452">
    <property type="entry name" value="Ribo_hydro-like"/>
</dbReference>
<gene>
    <name evidence="3" type="ORF">E0L32_001252</name>
</gene>